<reference evidence="2 3" key="1">
    <citation type="submission" date="2021-05" db="EMBL/GenBank/DDBJ databases">
        <title>Comparative genomic studies on the polysaccharide-degrading batcterial strains of the Flammeovirga genus.</title>
        <authorList>
            <person name="Zewei F."/>
            <person name="Zheng Z."/>
            <person name="Yu L."/>
            <person name="Ruyue G."/>
            <person name="Yanhong M."/>
            <person name="Yuanyuan C."/>
            <person name="Jingyan G."/>
            <person name="Wenjun H."/>
        </authorList>
    </citation>
    <scope>NUCLEOTIDE SEQUENCE [LARGE SCALE GENOMIC DNA]</scope>
    <source>
        <strain evidence="2 3">YS10</strain>
        <plasmid evidence="2 3">p2</plasmid>
    </source>
</reference>
<geneLocation type="plasmid" evidence="2 3">
    <name>p2</name>
</geneLocation>
<evidence type="ECO:0000313" key="3">
    <source>
        <dbReference type="Proteomes" id="UP000682802"/>
    </source>
</evidence>
<protein>
    <recommendedName>
        <fullName evidence="1">Competence protein CoiA-like N-terminal domain-containing protein</fullName>
    </recommendedName>
</protein>
<gene>
    <name evidence="2" type="ORF">KM029_26730</name>
</gene>
<keyword evidence="3" id="KW-1185">Reference proteome</keyword>
<proteinExistence type="predicted"/>
<feature type="domain" description="Competence protein CoiA-like N-terminal" evidence="1">
    <location>
        <begin position="17"/>
        <end position="56"/>
    </location>
</feature>
<dbReference type="EMBL" id="CP076131">
    <property type="protein sequence ID" value="QWG10804.1"/>
    <property type="molecule type" value="Genomic_DNA"/>
</dbReference>
<dbReference type="RefSeq" id="WP_144077365.1">
    <property type="nucleotide sequence ID" value="NZ_CP076131.1"/>
</dbReference>
<accession>A0ABX8H511</accession>
<dbReference type="Pfam" id="PF25164">
    <property type="entry name" value="CoiA_N"/>
    <property type="match status" value="1"/>
</dbReference>
<organism evidence="2 3">
    <name type="scientific">Flammeovirga kamogawensis</name>
    <dbReference type="NCBI Taxonomy" id="373891"/>
    <lineage>
        <taxon>Bacteria</taxon>
        <taxon>Pseudomonadati</taxon>
        <taxon>Bacteroidota</taxon>
        <taxon>Cytophagia</taxon>
        <taxon>Cytophagales</taxon>
        <taxon>Flammeovirgaceae</taxon>
        <taxon>Flammeovirga</taxon>
    </lineage>
</organism>
<sequence length="513" mass="59854">MITIKYAFDTTIKKLISIEEADKSHSFICNNCRQTLIPKRGRVKESHFAHKDKGTSCISITGETPAGSPTMIEMYKKFISQTKPVYKGGFNTFRSYVQFSKSYIPSSIELYQGIQLVLKEDEAIAKEVKSVFKHFQKANKLSRTKKNDDLIKSFNAVIKKNDNERIIGTFNDFVKEFHYTKGHFKYEKFDHKVLLIKKSVHWLPNVVDIDEDDKQIFIYHDNKPLPSNFYPLYQKTIAYQKNFDKAEKYFLDDVENKLQYLQNLDAKKLYFIQVIADGSTFHKIGITGRDFRSREKEIKADLKHYFNKIEISPIYIINKKSYLEYFFKMQFKQYNITAFDAKTEYFSFPDHILELISKQLKPLSSSSKRVATLEKNKTTVGRKKIEENDFISSQRTKDIISYTAFGMSVRDIAKSLNTSVQTVTKTKNLYIKQKGPLPFNYKKDELYQLIDSICLKFMQHDKKHYDLASSVILQKYQVEKLVTLFLKLVSKESVALSKEEGTFVLFISTVCSD</sequence>
<dbReference type="InterPro" id="IPR057253">
    <property type="entry name" value="CoiA-like_N"/>
</dbReference>
<name>A0ABX8H511_9BACT</name>
<evidence type="ECO:0000259" key="1">
    <source>
        <dbReference type="Pfam" id="PF25164"/>
    </source>
</evidence>
<dbReference type="Proteomes" id="UP000682802">
    <property type="component" value="Plasmid p2"/>
</dbReference>
<evidence type="ECO:0000313" key="2">
    <source>
        <dbReference type="EMBL" id="QWG10804.1"/>
    </source>
</evidence>
<keyword evidence="2" id="KW-0614">Plasmid</keyword>